<dbReference type="PANTHER" id="PTHR43047">
    <property type="entry name" value="TWO-COMPONENT HISTIDINE PROTEIN KINASE"/>
    <property type="match status" value="1"/>
</dbReference>
<dbReference type="SUPFAM" id="SSF52172">
    <property type="entry name" value="CheY-like"/>
    <property type="match status" value="1"/>
</dbReference>
<evidence type="ECO:0000256" key="6">
    <source>
        <dbReference type="PROSITE-ProRule" id="PRU00169"/>
    </source>
</evidence>
<dbReference type="InterPro" id="IPR035965">
    <property type="entry name" value="PAS-like_dom_sf"/>
</dbReference>
<dbReference type="SUPFAM" id="SSF55781">
    <property type="entry name" value="GAF domain-like"/>
    <property type="match status" value="1"/>
</dbReference>
<feature type="domain" description="PAC" evidence="10">
    <location>
        <begin position="420"/>
        <end position="472"/>
    </location>
</feature>
<evidence type="ECO:0000313" key="12">
    <source>
        <dbReference type="Proteomes" id="UP000652760"/>
    </source>
</evidence>
<feature type="domain" description="PAS" evidence="9">
    <location>
        <begin position="473"/>
        <end position="544"/>
    </location>
</feature>
<dbReference type="Pfam" id="PF08447">
    <property type="entry name" value="PAS_3"/>
    <property type="match status" value="2"/>
</dbReference>
<feature type="modified residue" description="4-aspartylphosphate" evidence="6">
    <location>
        <position position="907"/>
    </location>
</feature>
<dbReference type="SMART" id="SM00065">
    <property type="entry name" value="GAF"/>
    <property type="match status" value="1"/>
</dbReference>
<reference evidence="12" key="1">
    <citation type="submission" date="2021-01" db="EMBL/GenBank/DDBJ databases">
        <title>Genome public.</title>
        <authorList>
            <person name="Liu C."/>
            <person name="Sun Q."/>
        </authorList>
    </citation>
    <scope>NUCLEOTIDE SEQUENCE [LARGE SCALE GENOMIC DNA]</scope>
    <source>
        <strain evidence="12">YIM B02556</strain>
    </source>
</reference>
<dbReference type="RefSeq" id="WP_200195372.1">
    <property type="nucleotide sequence ID" value="NZ_JAENHM010000058.1"/>
</dbReference>
<dbReference type="SMART" id="SM00387">
    <property type="entry name" value="HATPase_c"/>
    <property type="match status" value="1"/>
</dbReference>
<feature type="domain" description="Response regulatory" evidence="8">
    <location>
        <begin position="856"/>
        <end position="973"/>
    </location>
</feature>
<dbReference type="EMBL" id="JAENHM010000058">
    <property type="protein sequence ID" value="MBK1839480.1"/>
    <property type="molecule type" value="Genomic_DNA"/>
</dbReference>
<dbReference type="PROSITE" id="PS50112">
    <property type="entry name" value="PAS"/>
    <property type="match status" value="1"/>
</dbReference>
<evidence type="ECO:0000256" key="5">
    <source>
        <dbReference type="ARBA" id="ARBA00022777"/>
    </source>
</evidence>
<dbReference type="InterPro" id="IPR000700">
    <property type="entry name" value="PAS-assoc_C"/>
</dbReference>
<dbReference type="InterPro" id="IPR011006">
    <property type="entry name" value="CheY-like_superfamily"/>
</dbReference>
<protein>
    <recommendedName>
        <fullName evidence="2">histidine kinase</fullName>
        <ecNumber evidence="2">2.7.13.3</ecNumber>
    </recommendedName>
</protein>
<dbReference type="Gene3D" id="3.30.450.40">
    <property type="match status" value="1"/>
</dbReference>
<dbReference type="CDD" id="cd00082">
    <property type="entry name" value="HisKA"/>
    <property type="match status" value="1"/>
</dbReference>
<dbReference type="InterPro" id="IPR000014">
    <property type="entry name" value="PAS"/>
</dbReference>
<dbReference type="SUPFAM" id="SSF47384">
    <property type="entry name" value="Homodimeric domain of signal transducing histidine kinase"/>
    <property type="match status" value="1"/>
</dbReference>
<dbReference type="InterPro" id="IPR036097">
    <property type="entry name" value="HisK_dim/P_sf"/>
</dbReference>
<dbReference type="NCBIfam" id="TIGR00229">
    <property type="entry name" value="sensory_box"/>
    <property type="match status" value="2"/>
</dbReference>
<dbReference type="Gene3D" id="1.10.287.130">
    <property type="match status" value="1"/>
</dbReference>
<dbReference type="PANTHER" id="PTHR43047:SF9">
    <property type="entry name" value="HISTIDINE KINASE"/>
    <property type="match status" value="1"/>
</dbReference>
<dbReference type="Proteomes" id="UP000652760">
    <property type="component" value="Unassembled WGS sequence"/>
</dbReference>
<evidence type="ECO:0000259" key="7">
    <source>
        <dbReference type="PROSITE" id="PS50109"/>
    </source>
</evidence>
<dbReference type="InterPro" id="IPR003661">
    <property type="entry name" value="HisK_dim/P_dom"/>
</dbReference>
<dbReference type="Pfam" id="PF00512">
    <property type="entry name" value="HisKA"/>
    <property type="match status" value="1"/>
</dbReference>
<proteinExistence type="predicted"/>
<feature type="domain" description="Histidine kinase" evidence="7">
    <location>
        <begin position="625"/>
        <end position="837"/>
    </location>
</feature>
<feature type="domain" description="PAC" evidence="10">
    <location>
        <begin position="547"/>
        <end position="600"/>
    </location>
</feature>
<dbReference type="SMART" id="SM00086">
    <property type="entry name" value="PAC"/>
    <property type="match status" value="2"/>
</dbReference>
<dbReference type="InterPro" id="IPR004358">
    <property type="entry name" value="Sig_transdc_His_kin-like_C"/>
</dbReference>
<dbReference type="Pfam" id="PF01590">
    <property type="entry name" value="GAF"/>
    <property type="match status" value="1"/>
</dbReference>
<dbReference type="PROSITE" id="PS50110">
    <property type="entry name" value="RESPONSE_REGULATORY"/>
    <property type="match status" value="1"/>
</dbReference>
<evidence type="ECO:0000256" key="3">
    <source>
        <dbReference type="ARBA" id="ARBA00022553"/>
    </source>
</evidence>
<evidence type="ECO:0000259" key="10">
    <source>
        <dbReference type="PROSITE" id="PS50113"/>
    </source>
</evidence>
<dbReference type="SUPFAM" id="SSF55874">
    <property type="entry name" value="ATPase domain of HSP90 chaperone/DNA topoisomerase II/histidine kinase"/>
    <property type="match status" value="1"/>
</dbReference>
<dbReference type="InterPro" id="IPR001610">
    <property type="entry name" value="PAC"/>
</dbReference>
<dbReference type="InterPro" id="IPR003018">
    <property type="entry name" value="GAF"/>
</dbReference>
<dbReference type="Gene3D" id="3.30.450.20">
    <property type="entry name" value="PAS domain"/>
    <property type="match status" value="3"/>
</dbReference>
<keyword evidence="5" id="KW-0418">Kinase</keyword>
<comment type="catalytic activity">
    <reaction evidence="1">
        <text>ATP + protein L-histidine = ADP + protein N-phospho-L-histidine.</text>
        <dbReference type="EC" id="2.7.13.3"/>
    </reaction>
</comment>
<evidence type="ECO:0000313" key="11">
    <source>
        <dbReference type="EMBL" id="MBK1839480.1"/>
    </source>
</evidence>
<dbReference type="SMART" id="SM00388">
    <property type="entry name" value="HisKA"/>
    <property type="match status" value="1"/>
</dbReference>
<keyword evidence="3 6" id="KW-0597">Phosphoprotein</keyword>
<comment type="caution">
    <text evidence="11">The sequence shown here is derived from an EMBL/GenBank/DDBJ whole genome shotgun (WGS) entry which is preliminary data.</text>
</comment>
<evidence type="ECO:0000256" key="4">
    <source>
        <dbReference type="ARBA" id="ARBA00022679"/>
    </source>
</evidence>
<dbReference type="SUPFAM" id="SSF55785">
    <property type="entry name" value="PYP-like sensor domain (PAS domain)"/>
    <property type="match status" value="2"/>
</dbReference>
<dbReference type="InterPro" id="IPR036890">
    <property type="entry name" value="HATPase_C_sf"/>
</dbReference>
<dbReference type="PROSITE" id="PS50109">
    <property type="entry name" value="HIS_KIN"/>
    <property type="match status" value="1"/>
</dbReference>
<dbReference type="InterPro" id="IPR001789">
    <property type="entry name" value="Sig_transdc_resp-reg_receiver"/>
</dbReference>
<dbReference type="InterPro" id="IPR013655">
    <property type="entry name" value="PAS_fold_3"/>
</dbReference>
<evidence type="ECO:0000259" key="8">
    <source>
        <dbReference type="PROSITE" id="PS50110"/>
    </source>
</evidence>
<dbReference type="InterPro" id="IPR005467">
    <property type="entry name" value="His_kinase_dom"/>
</dbReference>
<keyword evidence="4" id="KW-0808">Transferase</keyword>
<dbReference type="CDD" id="cd00156">
    <property type="entry name" value="REC"/>
    <property type="match status" value="1"/>
</dbReference>
<dbReference type="PRINTS" id="PR00344">
    <property type="entry name" value="BCTRLSENSOR"/>
</dbReference>
<dbReference type="InterPro" id="IPR029016">
    <property type="entry name" value="GAF-like_dom_sf"/>
</dbReference>
<dbReference type="CDD" id="cd00130">
    <property type="entry name" value="PAS"/>
    <property type="match status" value="2"/>
</dbReference>
<dbReference type="Pfam" id="PF00072">
    <property type="entry name" value="Response_reg"/>
    <property type="match status" value="1"/>
</dbReference>
<dbReference type="Gene3D" id="3.40.50.2300">
    <property type="match status" value="1"/>
</dbReference>
<organism evidence="11 12">
    <name type="scientific">Azospirillum endophyticum</name>
    <dbReference type="NCBI Taxonomy" id="2800326"/>
    <lineage>
        <taxon>Bacteria</taxon>
        <taxon>Pseudomonadati</taxon>
        <taxon>Pseudomonadota</taxon>
        <taxon>Alphaproteobacteria</taxon>
        <taxon>Rhodospirillales</taxon>
        <taxon>Azospirillaceae</taxon>
        <taxon>Azospirillum</taxon>
    </lineage>
</organism>
<dbReference type="InterPro" id="IPR003594">
    <property type="entry name" value="HATPase_dom"/>
</dbReference>
<dbReference type="Gene3D" id="3.30.565.10">
    <property type="entry name" value="Histidine kinase-like ATPase, C-terminal domain"/>
    <property type="match status" value="1"/>
</dbReference>
<gene>
    <name evidence="11" type="ORF">JHL17_18885</name>
</gene>
<dbReference type="Pfam" id="PF02518">
    <property type="entry name" value="HATPase_c"/>
    <property type="match status" value="1"/>
</dbReference>
<dbReference type="PROSITE" id="PS50113">
    <property type="entry name" value="PAC"/>
    <property type="match status" value="2"/>
</dbReference>
<dbReference type="SMART" id="SM00091">
    <property type="entry name" value="PAS"/>
    <property type="match status" value="2"/>
</dbReference>
<keyword evidence="12" id="KW-1185">Reference proteome</keyword>
<evidence type="ECO:0000256" key="2">
    <source>
        <dbReference type="ARBA" id="ARBA00012438"/>
    </source>
</evidence>
<evidence type="ECO:0000256" key="1">
    <source>
        <dbReference type="ARBA" id="ARBA00000085"/>
    </source>
</evidence>
<dbReference type="SMART" id="SM00448">
    <property type="entry name" value="REC"/>
    <property type="match status" value="1"/>
</dbReference>
<dbReference type="EC" id="2.7.13.3" evidence="2"/>
<accession>A0ABS1F7S0</accession>
<evidence type="ECO:0000259" key="9">
    <source>
        <dbReference type="PROSITE" id="PS50112"/>
    </source>
</evidence>
<name>A0ABS1F7S0_9PROT</name>
<sequence length="991" mass="109418">MTGASFGPPDHTLVHGRAFLSGGGEMGARMRAHDWSLTPLGPPEAWPQPLKTVTSLMLAANQAMFVAWGPERAMLYNDAYAQILGNKHPAALACPFFEVWSELVDSVGPIMDRGYAGEPTCMDDLQLLMMRKGYLEEAHFSFFYAPVRDADDAQSPGGQVSGVYSACVEITEKVFADRRAAFRGALDECLRGLADPHEVMTTASAMLGEHLGAGQVIYADVDDAGVFATIEREWNDGTMPRNVGRHRMEDFGPEFIAALTHGETVVIEDVRHDPRTDTPSAVASFAQTGIGAFMSLPLIKGRRLVALMSVHNRLPRRWSAADVAFAGEVAERTWQSVERARAEAALRRNEERLRALLNATSYVLYRMNPDWTELRQLDGQGFLTDTQSPSTTWLAEYIHPDDQLRVWEVIREAISTKGIFELEHRVRRVDGTLGWTLSRAVPILGPHGEIEEWFGAASDVTDRKTVETALRESEERFRLMADAVPQIVWITDAEGRVEFFNKQWSDYTGIVHNPTTAAETADNFIHPDDVALTMERFEEARRTGGTYLVEHRIRSKDGNYRWFLVRGEPYRDPHSGAIVRWFGASTDIHDRTKAEVVLRTAHDMAEKARQVAEDANRSKSRFLAAASHDLRQPMQSLLLFLDVLKPHVAPRGQDALKHLGRGLDVLRDLLNSLLDVSHLDAGIVRPAIEDFDVGQMIEQIGSAYAPIAAAKGLDLRVTQCEAAVRSDPTLLARMVRNLVENALRYTDRGRVTIACHKTEDTLRIEVADTGIGIPDEHLKRIWEEFHQVGNPERDRNRGLGLGLAIVQRLSALLEHPVEVRSTPGQGSVFSIAMPLGRVGPKQAVVAPVEVVGNGRVAVLVDDDAIVLLGLKATFEAWGYKVLAATSTEGVLAALRKDGRRPDIVVADYRLREGQIGTEAILRVREAYGADIPGIILTGETGSEAEHDATAHSLHVIYKPVTPRQLGEALDRLLTGNAESAPATAPPSQKPF</sequence>